<comment type="caution">
    <text evidence="1">The sequence shown here is derived from an EMBL/GenBank/DDBJ whole genome shotgun (WGS) entry which is preliminary data.</text>
</comment>
<dbReference type="AlphaFoldDB" id="A0A4S9BTU3"/>
<evidence type="ECO:0000313" key="2">
    <source>
        <dbReference type="Proteomes" id="UP000304928"/>
    </source>
</evidence>
<protein>
    <submittedName>
        <fullName evidence="1">Uncharacterized protein</fullName>
    </submittedName>
</protein>
<sequence>MEQPENLYIYNKFAHYQLLHCARLVIPLRYSFLLPSTIEKHDMADLVAILGSDRFPRIFNAITAQLPIRDIVALTRTCRALNPLYRKMMNKNAWDINTRLQKFVKDPVAFRQRLAELDGIISGGFALQFMDRVNWKGSDLDVCVQVGDKANEFCRYMEEVEGYDLASRKAGSYQWTHVAMVHQYDKEVNGDFVRLEIILTVNHPIHSTLSTYTTALTNVITGSHAFSIFPNATFIKRRTYPTRIPDYFNTIVLGSKYLDRGWYIDHRMPKEKMTTEELDLGERRIGDKHTWKIALSPVSDEAADRAEGAVDGLRFEVKKCLDLEDDVEWLGVVAIQ</sequence>
<name>A0A4S9BTU3_AURPU</name>
<dbReference type="Proteomes" id="UP000304928">
    <property type="component" value="Unassembled WGS sequence"/>
</dbReference>
<reference evidence="1 2" key="1">
    <citation type="submission" date="2018-10" db="EMBL/GenBank/DDBJ databases">
        <title>Fifty Aureobasidium pullulans genomes reveal a recombining polyextremotolerant generalist.</title>
        <authorList>
            <person name="Gostincar C."/>
            <person name="Turk M."/>
            <person name="Zajc J."/>
            <person name="Gunde-Cimerman N."/>
        </authorList>
    </citation>
    <scope>NUCLEOTIDE SEQUENCE [LARGE SCALE GENOMIC DNA]</scope>
    <source>
        <strain evidence="1 2">EXF-10507</strain>
    </source>
</reference>
<organism evidence="1 2">
    <name type="scientific">Aureobasidium pullulans</name>
    <name type="common">Black yeast</name>
    <name type="synonym">Pullularia pullulans</name>
    <dbReference type="NCBI Taxonomy" id="5580"/>
    <lineage>
        <taxon>Eukaryota</taxon>
        <taxon>Fungi</taxon>
        <taxon>Dikarya</taxon>
        <taxon>Ascomycota</taxon>
        <taxon>Pezizomycotina</taxon>
        <taxon>Dothideomycetes</taxon>
        <taxon>Dothideomycetidae</taxon>
        <taxon>Dothideales</taxon>
        <taxon>Saccotheciaceae</taxon>
        <taxon>Aureobasidium</taxon>
    </lineage>
</organism>
<accession>A0A4S9BTU3</accession>
<proteinExistence type="predicted"/>
<evidence type="ECO:0000313" key="1">
    <source>
        <dbReference type="EMBL" id="THW97215.1"/>
    </source>
</evidence>
<dbReference type="EMBL" id="QZAR01000004">
    <property type="protein sequence ID" value="THW97215.1"/>
    <property type="molecule type" value="Genomic_DNA"/>
</dbReference>
<gene>
    <name evidence="1" type="ORF">D6D15_00504</name>
</gene>